<sequence>MVGRTGGLCLNAGGYSPGMDELIDLEERGWRALATEGAAERFYHEVLDDEPLMLLPGGLRIADREEMVRLMSRTPWEAYRLSEPTVTRPSNDVGVVDYVAHAVREGGAYAALVSSHYVRRGDGWRLYFHQQTPR</sequence>
<dbReference type="Gene3D" id="3.10.450.50">
    <property type="match status" value="1"/>
</dbReference>
<dbReference type="SUPFAM" id="SSF54427">
    <property type="entry name" value="NTF2-like"/>
    <property type="match status" value="1"/>
</dbReference>
<dbReference type="EMBL" id="BSTX01000001">
    <property type="protein sequence ID" value="GLZ77634.1"/>
    <property type="molecule type" value="Genomic_DNA"/>
</dbReference>
<dbReference type="Pfam" id="PF14534">
    <property type="entry name" value="DUF4440"/>
    <property type="match status" value="1"/>
</dbReference>
<name>A0A9W6SL15_9ACTN</name>
<proteinExistence type="predicted"/>
<gene>
    <name evidence="2" type="ORF">Afil01_24410</name>
</gene>
<organism evidence="2 3">
    <name type="scientific">Actinorhabdospora filicis</name>
    <dbReference type="NCBI Taxonomy" id="1785913"/>
    <lineage>
        <taxon>Bacteria</taxon>
        <taxon>Bacillati</taxon>
        <taxon>Actinomycetota</taxon>
        <taxon>Actinomycetes</taxon>
        <taxon>Micromonosporales</taxon>
        <taxon>Micromonosporaceae</taxon>
        <taxon>Actinorhabdospora</taxon>
    </lineage>
</organism>
<keyword evidence="3" id="KW-1185">Reference proteome</keyword>
<evidence type="ECO:0000259" key="1">
    <source>
        <dbReference type="Pfam" id="PF14534"/>
    </source>
</evidence>
<dbReference type="InterPro" id="IPR032710">
    <property type="entry name" value="NTF2-like_dom_sf"/>
</dbReference>
<feature type="domain" description="DUF4440" evidence="1">
    <location>
        <begin position="23"/>
        <end position="126"/>
    </location>
</feature>
<protein>
    <recommendedName>
        <fullName evidence="1">DUF4440 domain-containing protein</fullName>
    </recommendedName>
</protein>
<evidence type="ECO:0000313" key="2">
    <source>
        <dbReference type="EMBL" id="GLZ77634.1"/>
    </source>
</evidence>
<dbReference type="AlphaFoldDB" id="A0A9W6SL15"/>
<dbReference type="InterPro" id="IPR027843">
    <property type="entry name" value="DUF4440"/>
</dbReference>
<reference evidence="2" key="1">
    <citation type="submission" date="2023-03" db="EMBL/GenBank/DDBJ databases">
        <title>Actinorhabdospora filicis NBRC 111898.</title>
        <authorList>
            <person name="Ichikawa N."/>
            <person name="Sato H."/>
            <person name="Tonouchi N."/>
        </authorList>
    </citation>
    <scope>NUCLEOTIDE SEQUENCE</scope>
    <source>
        <strain evidence="2">NBRC 111898</strain>
    </source>
</reference>
<evidence type="ECO:0000313" key="3">
    <source>
        <dbReference type="Proteomes" id="UP001165079"/>
    </source>
</evidence>
<accession>A0A9W6SL15</accession>
<dbReference type="Proteomes" id="UP001165079">
    <property type="component" value="Unassembled WGS sequence"/>
</dbReference>
<comment type="caution">
    <text evidence="2">The sequence shown here is derived from an EMBL/GenBank/DDBJ whole genome shotgun (WGS) entry which is preliminary data.</text>
</comment>